<dbReference type="GO" id="GO:0003676">
    <property type="term" value="F:nucleic acid binding"/>
    <property type="evidence" value="ECO:0007669"/>
    <property type="project" value="InterPro"/>
</dbReference>
<organism evidence="4 5">
    <name type="scientific">Phytophthora nicotianae P10297</name>
    <dbReference type="NCBI Taxonomy" id="1317064"/>
    <lineage>
        <taxon>Eukaryota</taxon>
        <taxon>Sar</taxon>
        <taxon>Stramenopiles</taxon>
        <taxon>Oomycota</taxon>
        <taxon>Peronosporomycetes</taxon>
        <taxon>Peronosporales</taxon>
        <taxon>Peronosporaceae</taxon>
        <taxon>Phytophthora</taxon>
    </lineage>
</organism>
<dbReference type="GO" id="GO:0008270">
    <property type="term" value="F:zinc ion binding"/>
    <property type="evidence" value="ECO:0007669"/>
    <property type="project" value="UniProtKB-KW"/>
</dbReference>
<dbReference type="SUPFAM" id="SSF57756">
    <property type="entry name" value="Retrovirus zinc finger-like domains"/>
    <property type="match status" value="1"/>
</dbReference>
<feature type="region of interest" description="Disordered" evidence="2">
    <location>
        <begin position="37"/>
        <end position="61"/>
    </location>
</feature>
<name>W2Z6A7_PHYNI</name>
<dbReference type="InterPro" id="IPR036875">
    <property type="entry name" value="Znf_CCHC_sf"/>
</dbReference>
<feature type="compositionally biased region" description="Basic and acidic residues" evidence="2">
    <location>
        <begin position="41"/>
        <end position="56"/>
    </location>
</feature>
<feature type="compositionally biased region" description="Polar residues" evidence="2">
    <location>
        <begin position="180"/>
        <end position="189"/>
    </location>
</feature>
<comment type="caution">
    <text evidence="4">The sequence shown here is derived from an EMBL/GenBank/DDBJ whole genome shotgun (WGS) entry which is preliminary data.</text>
</comment>
<feature type="region of interest" description="Disordered" evidence="2">
    <location>
        <begin position="82"/>
        <end position="108"/>
    </location>
</feature>
<dbReference type="EMBL" id="ANIY01002200">
    <property type="protein sequence ID" value="ETP42501.1"/>
    <property type="molecule type" value="Genomic_DNA"/>
</dbReference>
<dbReference type="Proteomes" id="UP000018948">
    <property type="component" value="Unassembled WGS sequence"/>
</dbReference>
<dbReference type="PROSITE" id="PS50158">
    <property type="entry name" value="ZF_CCHC"/>
    <property type="match status" value="1"/>
</dbReference>
<sequence length="594" mass="65927">MTNATDEAASVDAPATTPAFVTNCERVGMVDDVEEESTAVARERGNSINPDDRGADGGDNASELLNLMRGLAGRLERLEESQSKLEKKIDGNERAREAHVPSTPPMNSSLFATDLGRGAWMHIDSLAGSTETSYTATPRRPAAPPQYFGQQQPGYGMLLSHLQRLYAAAAQGGQPAMVAPQQQDGQTRAGTRHFSPANQNPKIPYPDARQKKLSIRPFDGKELYVGLGSGFLEWGRRFERQVNIAQLACGFPWTEDIKVDLLGHYLAERAERYYHKQVEAWWGQLPTLQYVMERMLEAFKTNITPAQAMKLFTEPKETKRTWPEHYMYLVAVSEACGRSADYLVLNSIAQYASADLRTVLMAKVDNTRTDYLQQAEELAHFAQAWELEPTGRKNLGKEVVAAVGERRKETRRCHECNKVGHLRAVCPERGRGREREPGLTLALRDERGNESWLDEVELCDDTCLQPNGEPLNVTKRGTLTLRVTACGREKILKLTDVYFAAGVVHNLISYGKLDDKGYTLTYRNGRCVVAGKNGGTVAFDVGLRRNVLIVQGKVDRPHDVVSDVIMAALEGEANVPDGVHSVVQKGTLMEFHNV</sequence>
<dbReference type="OrthoDB" id="123609at2759"/>
<evidence type="ECO:0000256" key="1">
    <source>
        <dbReference type="PROSITE-ProRule" id="PRU00047"/>
    </source>
</evidence>
<keyword evidence="1" id="KW-0863">Zinc-finger</keyword>
<evidence type="ECO:0000313" key="5">
    <source>
        <dbReference type="Proteomes" id="UP000018948"/>
    </source>
</evidence>
<dbReference type="InterPro" id="IPR001878">
    <property type="entry name" value="Znf_CCHC"/>
</dbReference>
<feature type="region of interest" description="Disordered" evidence="2">
    <location>
        <begin position="176"/>
        <end position="206"/>
    </location>
</feature>
<keyword evidence="1" id="KW-0862">Zinc</keyword>
<feature type="domain" description="CCHC-type" evidence="3">
    <location>
        <begin position="411"/>
        <end position="428"/>
    </location>
</feature>
<evidence type="ECO:0000256" key="2">
    <source>
        <dbReference type="SAM" id="MobiDB-lite"/>
    </source>
</evidence>
<proteinExistence type="predicted"/>
<feature type="compositionally biased region" description="Basic and acidic residues" evidence="2">
    <location>
        <begin position="82"/>
        <end position="99"/>
    </location>
</feature>
<gene>
    <name evidence="4" type="ORF">F442_10589</name>
</gene>
<accession>W2Z6A7</accession>
<evidence type="ECO:0000313" key="4">
    <source>
        <dbReference type="EMBL" id="ETP42501.1"/>
    </source>
</evidence>
<dbReference type="AlphaFoldDB" id="W2Z6A7"/>
<evidence type="ECO:0000259" key="3">
    <source>
        <dbReference type="PROSITE" id="PS50158"/>
    </source>
</evidence>
<reference evidence="4 5" key="1">
    <citation type="submission" date="2013-11" db="EMBL/GenBank/DDBJ databases">
        <title>The Genome Sequence of Phytophthora parasitica P10297.</title>
        <authorList>
            <consortium name="The Broad Institute Genomics Platform"/>
            <person name="Russ C."/>
            <person name="Tyler B."/>
            <person name="Panabieres F."/>
            <person name="Shan W."/>
            <person name="Tripathy S."/>
            <person name="Grunwald N."/>
            <person name="Machado M."/>
            <person name="Johnson C.S."/>
            <person name="Walker B."/>
            <person name="Young S.K."/>
            <person name="Zeng Q."/>
            <person name="Gargeya S."/>
            <person name="Fitzgerald M."/>
            <person name="Haas B."/>
            <person name="Abouelleil A."/>
            <person name="Allen A.W."/>
            <person name="Alvarado L."/>
            <person name="Arachchi H.M."/>
            <person name="Berlin A.M."/>
            <person name="Chapman S.B."/>
            <person name="Gainer-Dewar J."/>
            <person name="Goldberg J."/>
            <person name="Griggs A."/>
            <person name="Gujja S."/>
            <person name="Hansen M."/>
            <person name="Howarth C."/>
            <person name="Imamovic A."/>
            <person name="Ireland A."/>
            <person name="Larimer J."/>
            <person name="McCowan C."/>
            <person name="Murphy C."/>
            <person name="Pearson M."/>
            <person name="Poon T.W."/>
            <person name="Priest M."/>
            <person name="Roberts A."/>
            <person name="Saif S."/>
            <person name="Shea T."/>
            <person name="Sisk P."/>
            <person name="Sykes S."/>
            <person name="Wortman J."/>
            <person name="Nusbaum C."/>
            <person name="Birren B."/>
        </authorList>
    </citation>
    <scope>NUCLEOTIDE SEQUENCE [LARGE SCALE GENOMIC DNA]</scope>
    <source>
        <strain evidence="4 5">P10297</strain>
    </source>
</reference>
<protein>
    <recommendedName>
        <fullName evidence="3">CCHC-type domain-containing protein</fullName>
    </recommendedName>
</protein>
<keyword evidence="1" id="KW-0479">Metal-binding</keyword>